<dbReference type="PANTHER" id="PTHR45588">
    <property type="entry name" value="TPR DOMAIN-CONTAINING PROTEIN"/>
    <property type="match status" value="1"/>
</dbReference>
<dbReference type="InterPro" id="IPR019734">
    <property type="entry name" value="TPR_rpt"/>
</dbReference>
<dbReference type="PROSITE" id="PS50005">
    <property type="entry name" value="TPR"/>
    <property type="match status" value="1"/>
</dbReference>
<dbReference type="AlphaFoldDB" id="A0A0T5PEV0"/>
<dbReference type="Gene3D" id="1.25.40.10">
    <property type="entry name" value="Tetratricopeptide repeat domain"/>
    <property type="match status" value="2"/>
</dbReference>
<evidence type="ECO:0000313" key="4">
    <source>
        <dbReference type="Proteomes" id="UP000051401"/>
    </source>
</evidence>
<dbReference type="InterPro" id="IPR011990">
    <property type="entry name" value="TPR-like_helical_dom_sf"/>
</dbReference>
<evidence type="ECO:0000313" key="3">
    <source>
        <dbReference type="EMBL" id="QEW28940.1"/>
    </source>
</evidence>
<accession>A0A0T5PEV0</accession>
<dbReference type="EMBL" id="LAXI01000001">
    <property type="protein sequence ID" value="KRS19712.1"/>
    <property type="molecule type" value="Genomic_DNA"/>
</dbReference>
<sequence>MDGYFDLGAHSFPVSTASAEAQLWFDRGLLWTYGYNHEEAVACFDRAIAADPGCAMAHWGKGYAAGPNYNMPWDLFDKAGREAALTVGRACAHAALERVAGVTAWEAALIRALPARYPQDEPADLEVMKGWNTDFADAMRMAYGAHSGNLEICTVFAESLLNVTPWKMWDLPSGTPAPGALTVEAQAVLETAMAELPGAMGHPGLLHLYVHLMEMSPFPEKALKAGDALRRLVPDAGHLIHMPTHIDVLCGHYQNVVDWNEAAVVADVRFWRERGAFNIYSGYRLHNYHFVIYGAMFLGQIEPALRAVRGAAETVPEEMLRMESPPMADYFEAYLGFEPHVLVRFGRWREATELDLPEDTELYCTLAAHVHYARGVGHAALGEVEQALAEETLYHAAMARVPESRRVHNNKVVDLLAIGAEMLRGEILYREGRHDEAFGALRRSVELDDNLPYDEPWGWMQPTRHAMGALLLEQGRIDEAEGVFREDLGLGGQLSRATVHPDNVWALKGLHDCLKARAETVEIAQVRQRLDLAQARADKAVAASCFCAQAALRAAE</sequence>
<gene>
    <name evidence="3" type="ORF">RIdsm_04781</name>
    <name evidence="2" type="ORF">XM52_02430</name>
</gene>
<dbReference type="KEGG" id="rid:RIdsm_04781"/>
<proteinExistence type="predicted"/>
<dbReference type="SUPFAM" id="SSF48452">
    <property type="entry name" value="TPR-like"/>
    <property type="match status" value="2"/>
</dbReference>
<reference evidence="3 5" key="2">
    <citation type="submission" date="2018-08" db="EMBL/GenBank/DDBJ databases">
        <title>Genetic Globetrotter - A new plasmid hitch-hiking vast phylogenetic and geographic distances.</title>
        <authorList>
            <person name="Vollmers J."/>
            <person name="Petersen J."/>
        </authorList>
    </citation>
    <scope>NUCLEOTIDE SEQUENCE [LARGE SCALE GENOMIC DNA]</scope>
    <source>
        <strain evidence="3 5">DSM 26383</strain>
    </source>
</reference>
<dbReference type="PATRIC" id="fig|540747.5.peg.492"/>
<evidence type="ECO:0000313" key="2">
    <source>
        <dbReference type="EMBL" id="KRS19712.1"/>
    </source>
</evidence>
<reference evidence="2 4" key="1">
    <citation type="submission" date="2015-04" db="EMBL/GenBank/DDBJ databases">
        <title>The draft genome sequence of Roseovarius indicus B108T.</title>
        <authorList>
            <person name="Li G."/>
            <person name="Lai Q."/>
            <person name="Shao Z."/>
            <person name="Yan P."/>
        </authorList>
    </citation>
    <scope>NUCLEOTIDE SEQUENCE [LARGE SCALE GENOMIC DNA]</scope>
    <source>
        <strain evidence="2 4">B108</strain>
    </source>
</reference>
<protein>
    <submittedName>
        <fullName evidence="3">Putative O-linked N-acetylglucosamine transferase, SPINDLY family</fullName>
    </submittedName>
</protein>
<dbReference type="PANTHER" id="PTHR45588:SF1">
    <property type="entry name" value="WW DOMAIN-CONTAINING PROTEIN"/>
    <property type="match status" value="1"/>
</dbReference>
<evidence type="ECO:0000313" key="5">
    <source>
        <dbReference type="Proteomes" id="UP000325785"/>
    </source>
</evidence>
<keyword evidence="1" id="KW-0802">TPR repeat</keyword>
<feature type="repeat" description="TPR" evidence="1">
    <location>
        <begin position="21"/>
        <end position="54"/>
    </location>
</feature>
<dbReference type="STRING" id="540747.SAMN04488031_102721"/>
<dbReference type="Proteomes" id="UP000051401">
    <property type="component" value="Unassembled WGS sequence"/>
</dbReference>
<dbReference type="RefSeq" id="WP_057812889.1">
    <property type="nucleotide sequence ID" value="NZ_CP031598.1"/>
</dbReference>
<organism evidence="2 4">
    <name type="scientific">Roseovarius indicus</name>
    <dbReference type="NCBI Taxonomy" id="540747"/>
    <lineage>
        <taxon>Bacteria</taxon>
        <taxon>Pseudomonadati</taxon>
        <taxon>Pseudomonadota</taxon>
        <taxon>Alphaproteobacteria</taxon>
        <taxon>Rhodobacterales</taxon>
        <taxon>Roseobacteraceae</taxon>
        <taxon>Roseovarius</taxon>
    </lineage>
</organism>
<keyword evidence="3" id="KW-0808">Transferase</keyword>
<dbReference type="SMART" id="SM00028">
    <property type="entry name" value="TPR"/>
    <property type="match status" value="3"/>
</dbReference>
<dbReference type="EMBL" id="CP031598">
    <property type="protein sequence ID" value="QEW28940.1"/>
    <property type="molecule type" value="Genomic_DNA"/>
</dbReference>
<name>A0A0T5PEV0_9RHOB</name>
<dbReference type="Proteomes" id="UP000325785">
    <property type="component" value="Chromosome"/>
</dbReference>
<keyword evidence="4" id="KW-1185">Reference proteome</keyword>
<evidence type="ECO:0000256" key="1">
    <source>
        <dbReference type="PROSITE-ProRule" id="PRU00339"/>
    </source>
</evidence>
<dbReference type="OrthoDB" id="9778494at2"/>
<dbReference type="GO" id="GO:0016740">
    <property type="term" value="F:transferase activity"/>
    <property type="evidence" value="ECO:0007669"/>
    <property type="project" value="UniProtKB-KW"/>
</dbReference>